<dbReference type="EMBL" id="JAGQLK010000049">
    <property type="protein sequence ID" value="MCA9383286.1"/>
    <property type="molecule type" value="Genomic_DNA"/>
</dbReference>
<reference evidence="1" key="1">
    <citation type="submission" date="2020-04" db="EMBL/GenBank/DDBJ databases">
        <authorList>
            <person name="Zhang T."/>
        </authorList>
    </citation>
    <scope>NUCLEOTIDE SEQUENCE</scope>
    <source>
        <strain evidence="1">HKST-UBA14</strain>
    </source>
</reference>
<accession>A0A955L5B6</accession>
<reference evidence="1" key="2">
    <citation type="journal article" date="2021" name="Microbiome">
        <title>Successional dynamics and alternative stable states in a saline activated sludge microbial community over 9 years.</title>
        <authorList>
            <person name="Wang Y."/>
            <person name="Ye J."/>
            <person name="Ju F."/>
            <person name="Liu L."/>
            <person name="Boyd J.A."/>
            <person name="Deng Y."/>
            <person name="Parks D.H."/>
            <person name="Jiang X."/>
            <person name="Yin X."/>
            <person name="Woodcroft B.J."/>
            <person name="Tyson G.W."/>
            <person name="Hugenholtz P."/>
            <person name="Polz M.F."/>
            <person name="Zhang T."/>
        </authorList>
    </citation>
    <scope>NUCLEOTIDE SEQUENCE</scope>
    <source>
        <strain evidence="1">HKST-UBA14</strain>
    </source>
</reference>
<evidence type="ECO:0000313" key="2">
    <source>
        <dbReference type="Proteomes" id="UP000783287"/>
    </source>
</evidence>
<proteinExistence type="predicted"/>
<gene>
    <name evidence="1" type="ORF">KC909_02890</name>
</gene>
<comment type="caution">
    <text evidence="1">The sequence shown here is derived from an EMBL/GenBank/DDBJ whole genome shotgun (WGS) entry which is preliminary data.</text>
</comment>
<evidence type="ECO:0000313" key="1">
    <source>
        <dbReference type="EMBL" id="MCA9383286.1"/>
    </source>
</evidence>
<protein>
    <submittedName>
        <fullName evidence="1">Uncharacterized protein</fullName>
    </submittedName>
</protein>
<dbReference type="AlphaFoldDB" id="A0A955L5B6"/>
<name>A0A955L5B6_9BACT</name>
<sequence>MAEFLYDIIINATTQGEAPVENTPTNESALLRTYGIGHFLAQMSGKTWHSEIAREAYLLDTTMDAYMDIEPQRPRIVEINKRRTQGQVDMGQESLDDNYNENLLDKHYALVISGPDDMTQSDQPIKAMIMNDEGMLEIVEDLRFAVEQGFTSDTHMYLTEEYMYLNDDALGLLAQLTNTQGGMAPLDRWMEFRTATEYDNKYAKVLLPVAARLLPLVPIAANIYFTAKGEASPLWCVGSVPSTAFLYYFCTSLSNNRYKVPEKNNKIAANHQRLFVEVDDLQSEQLSF</sequence>
<dbReference type="Proteomes" id="UP000783287">
    <property type="component" value="Unassembled WGS sequence"/>
</dbReference>
<organism evidence="1 2">
    <name type="scientific">Candidatus Dojkabacteria bacterium</name>
    <dbReference type="NCBI Taxonomy" id="2099670"/>
    <lineage>
        <taxon>Bacteria</taxon>
        <taxon>Candidatus Dojkabacteria</taxon>
    </lineage>
</organism>